<keyword evidence="4" id="KW-0963">Cytoplasm</keyword>
<evidence type="ECO:0000256" key="4">
    <source>
        <dbReference type="ARBA" id="ARBA00022490"/>
    </source>
</evidence>
<comment type="subcellular location">
    <subcellularLocation>
        <location evidence="2">Cytoplasm</location>
        <location evidence="2">Cytoskeleton</location>
    </subcellularLocation>
</comment>
<evidence type="ECO:0000259" key="14">
    <source>
        <dbReference type="SMART" id="SM00864"/>
    </source>
</evidence>
<organism evidence="16 17">
    <name type="scientific">Ziziphus jujuba var. spinosa</name>
    <dbReference type="NCBI Taxonomy" id="714518"/>
    <lineage>
        <taxon>Eukaryota</taxon>
        <taxon>Viridiplantae</taxon>
        <taxon>Streptophyta</taxon>
        <taxon>Embryophyta</taxon>
        <taxon>Tracheophyta</taxon>
        <taxon>Spermatophyta</taxon>
        <taxon>Magnoliopsida</taxon>
        <taxon>eudicotyledons</taxon>
        <taxon>Gunneridae</taxon>
        <taxon>Pentapetalae</taxon>
        <taxon>rosids</taxon>
        <taxon>fabids</taxon>
        <taxon>Rosales</taxon>
        <taxon>Rhamnaceae</taxon>
        <taxon>Paliureae</taxon>
        <taxon>Ziziphus</taxon>
    </lineage>
</organism>
<dbReference type="FunFam" id="3.30.1330.20:FF:000001">
    <property type="entry name" value="Tubulin alpha chain"/>
    <property type="match status" value="1"/>
</dbReference>
<dbReference type="PANTHER" id="PTHR11588">
    <property type="entry name" value="TUBULIN"/>
    <property type="match status" value="1"/>
</dbReference>
<dbReference type="Gene3D" id="3.30.1330.20">
    <property type="entry name" value="Tubulin/FtsZ, C-terminal domain"/>
    <property type="match status" value="1"/>
</dbReference>
<evidence type="ECO:0000256" key="8">
    <source>
        <dbReference type="ARBA" id="ARBA00022842"/>
    </source>
</evidence>
<keyword evidence="7" id="KW-0378">Hydrolase</keyword>
<dbReference type="AlphaFoldDB" id="A0A978VHR3"/>
<dbReference type="InterPro" id="IPR017975">
    <property type="entry name" value="Tubulin_CS"/>
</dbReference>
<dbReference type="PRINTS" id="PR01161">
    <property type="entry name" value="TUBULIN"/>
</dbReference>
<comment type="catalytic activity">
    <reaction evidence="12">
        <text>GTP + H2O = GDP + phosphate + H(+)</text>
        <dbReference type="Rhea" id="RHEA:19669"/>
        <dbReference type="ChEBI" id="CHEBI:15377"/>
        <dbReference type="ChEBI" id="CHEBI:15378"/>
        <dbReference type="ChEBI" id="CHEBI:37565"/>
        <dbReference type="ChEBI" id="CHEBI:43474"/>
        <dbReference type="ChEBI" id="CHEBI:58189"/>
    </reaction>
    <physiologicalReaction direction="left-to-right" evidence="12">
        <dbReference type="Rhea" id="RHEA:19670"/>
    </physiologicalReaction>
</comment>
<keyword evidence="10" id="KW-0206">Cytoskeleton</keyword>
<evidence type="ECO:0000256" key="1">
    <source>
        <dbReference type="ARBA" id="ARBA00001946"/>
    </source>
</evidence>
<comment type="function">
    <text evidence="11 13">Tubulin is the major constituent of microtubules, a cylinder consisting of laterally associated linear protofilaments composed of alpha- and beta-tubulin heterodimers. Microtubules grow by the addition of GTP-tubulin dimers to the microtubule end, where a stabilizing cap forms. Below the cap, tubulin dimers are in GDP-bound state, owing to GTPase activity of alpha-tubulin.</text>
</comment>
<dbReference type="InterPro" id="IPR023123">
    <property type="entry name" value="Tubulin_C"/>
</dbReference>
<keyword evidence="8" id="KW-0460">Magnesium</keyword>
<dbReference type="InterPro" id="IPR018316">
    <property type="entry name" value="Tubulin/FtsZ_2-layer-sand-dom"/>
</dbReference>
<evidence type="ECO:0000256" key="5">
    <source>
        <dbReference type="ARBA" id="ARBA00022701"/>
    </source>
</evidence>
<dbReference type="InterPro" id="IPR037103">
    <property type="entry name" value="Tubulin/FtsZ-like_C"/>
</dbReference>
<evidence type="ECO:0000256" key="12">
    <source>
        <dbReference type="ARBA" id="ARBA00049117"/>
    </source>
</evidence>
<evidence type="ECO:0000313" key="17">
    <source>
        <dbReference type="Proteomes" id="UP000813462"/>
    </source>
</evidence>
<dbReference type="PRINTS" id="PR01162">
    <property type="entry name" value="ALPHATUBULIN"/>
</dbReference>
<dbReference type="EMBL" id="JAEACU010000004">
    <property type="protein sequence ID" value="KAH7532632.1"/>
    <property type="molecule type" value="Genomic_DNA"/>
</dbReference>
<evidence type="ECO:0000256" key="3">
    <source>
        <dbReference type="ARBA" id="ARBA00009636"/>
    </source>
</evidence>
<dbReference type="GO" id="GO:0005874">
    <property type="term" value="C:microtubule"/>
    <property type="evidence" value="ECO:0007669"/>
    <property type="project" value="UniProtKB-KW"/>
</dbReference>
<dbReference type="InterPro" id="IPR036525">
    <property type="entry name" value="Tubulin/FtsZ_GTPase_sf"/>
</dbReference>
<dbReference type="InterPro" id="IPR003008">
    <property type="entry name" value="Tubulin_FtsZ_GTPase"/>
</dbReference>
<dbReference type="SMART" id="SM00864">
    <property type="entry name" value="Tubulin"/>
    <property type="match status" value="1"/>
</dbReference>
<name>A0A978VHR3_ZIZJJ</name>
<evidence type="ECO:0000256" key="9">
    <source>
        <dbReference type="ARBA" id="ARBA00023134"/>
    </source>
</evidence>
<feature type="domain" description="Tubulin/FtsZ 2-layer sandwich" evidence="15">
    <location>
        <begin position="296"/>
        <end position="441"/>
    </location>
</feature>
<dbReference type="PROSITE" id="PS00227">
    <property type="entry name" value="TUBULIN"/>
    <property type="match status" value="1"/>
</dbReference>
<dbReference type="InterPro" id="IPR000217">
    <property type="entry name" value="Tubulin"/>
</dbReference>
<keyword evidence="5 13" id="KW-0493">Microtubule</keyword>
<evidence type="ECO:0000256" key="7">
    <source>
        <dbReference type="ARBA" id="ARBA00022801"/>
    </source>
</evidence>
<gene>
    <name evidence="16" type="ORF">FEM48_Zijuj04G0042200</name>
</gene>
<sequence>MCLSGESRYNGKLAMLGVGETANPSEVLSHLAGIQVGNACWELYCLEHGIQPDGQMPSDKTVGGGDDAFNTFFSETGAGKHVPRAVFVDLEPTVIDEVRTGTYRQLFHPEQLISGKEDAANNFARGHYTIGKEIVDLCLDRIRKLADNCTGLQGFLVFHAVGGGTGSGLGSLLLERLSVDYGKKSKLGFTVYPSPQVSTSVVEPYNSVLSTHSLLEHTDVAVLLDNEAIYDICRRSLDIERPTYTNLNRLVSQVKSDFIFSFLFIYVFDAFLNLNWKNSLFNIGFWAASLRFDGALNVDVTEFQTNLVPYPRIHFMLSSYAPVISAEKAYHEQLSVAEITNSAFEPSSMMAKCDPRHGKYMACCLMYRGDVVPKDVNAAVATIKTKRTIQFVDWCPTGFKCGINYQPPTVVPGGDLAKVQRAVCMISNSTSVAEVFSRIDHKFDLMYAKRAFVHWYVGEGMEEGEFSEAREDLAALEKDYEEVGAESAEGEDDEGDEY</sequence>
<evidence type="ECO:0000256" key="13">
    <source>
        <dbReference type="RuleBase" id="RU000352"/>
    </source>
</evidence>
<evidence type="ECO:0000259" key="15">
    <source>
        <dbReference type="SMART" id="SM00865"/>
    </source>
</evidence>
<reference evidence="16" key="1">
    <citation type="journal article" date="2021" name="Front. Plant Sci.">
        <title>Chromosome-Scale Genome Assembly for Chinese Sour Jujube and Insights Into Its Genome Evolution and Domestication Signature.</title>
        <authorList>
            <person name="Shen L.-Y."/>
            <person name="Luo H."/>
            <person name="Wang X.-L."/>
            <person name="Wang X.-M."/>
            <person name="Qiu X.-J."/>
            <person name="Liu H."/>
            <person name="Zhou S.-S."/>
            <person name="Jia K.-H."/>
            <person name="Nie S."/>
            <person name="Bao Y.-T."/>
            <person name="Zhang R.-G."/>
            <person name="Yun Q.-Z."/>
            <person name="Chai Y.-H."/>
            <person name="Lu J.-Y."/>
            <person name="Li Y."/>
            <person name="Zhao S.-W."/>
            <person name="Mao J.-F."/>
            <person name="Jia S.-G."/>
            <person name="Mao Y.-M."/>
        </authorList>
    </citation>
    <scope>NUCLEOTIDE SEQUENCE</scope>
    <source>
        <strain evidence="16">AT0</strain>
        <tissue evidence="16">Leaf</tissue>
    </source>
</reference>
<comment type="cofactor">
    <cofactor evidence="1">
        <name>Mg(2+)</name>
        <dbReference type="ChEBI" id="CHEBI:18420"/>
    </cofactor>
</comment>
<evidence type="ECO:0000256" key="11">
    <source>
        <dbReference type="ARBA" id="ARBA00034296"/>
    </source>
</evidence>
<dbReference type="SUPFAM" id="SSF52490">
    <property type="entry name" value="Tubulin nucleotide-binding domain-like"/>
    <property type="match status" value="1"/>
</dbReference>
<evidence type="ECO:0000313" key="16">
    <source>
        <dbReference type="EMBL" id="KAH7532632.1"/>
    </source>
</evidence>
<dbReference type="SUPFAM" id="SSF55307">
    <property type="entry name" value="Tubulin C-terminal domain-like"/>
    <property type="match status" value="1"/>
</dbReference>
<dbReference type="CDD" id="cd02186">
    <property type="entry name" value="alpha_tubulin"/>
    <property type="match status" value="1"/>
</dbReference>
<dbReference type="InterPro" id="IPR002452">
    <property type="entry name" value="Alpha_tubulin"/>
</dbReference>
<dbReference type="FunFam" id="3.40.50.1440:FF:000004">
    <property type="entry name" value="Tubulin alpha chain"/>
    <property type="match status" value="1"/>
</dbReference>
<dbReference type="Pfam" id="PF03953">
    <property type="entry name" value="Tubulin_C"/>
    <property type="match status" value="1"/>
</dbReference>
<dbReference type="Gene3D" id="1.10.287.600">
    <property type="entry name" value="Helix hairpin bin"/>
    <property type="match status" value="1"/>
</dbReference>
<proteinExistence type="inferred from homology"/>
<keyword evidence="9 13" id="KW-0342">GTP-binding</keyword>
<comment type="caution">
    <text evidence="16">The sequence shown here is derived from an EMBL/GenBank/DDBJ whole genome shotgun (WGS) entry which is preliminary data.</text>
</comment>
<dbReference type="SMART" id="SM00865">
    <property type="entry name" value="Tubulin_C"/>
    <property type="match status" value="1"/>
</dbReference>
<evidence type="ECO:0000256" key="6">
    <source>
        <dbReference type="ARBA" id="ARBA00022741"/>
    </source>
</evidence>
<dbReference type="GO" id="GO:0005200">
    <property type="term" value="F:structural constituent of cytoskeleton"/>
    <property type="evidence" value="ECO:0007669"/>
    <property type="project" value="InterPro"/>
</dbReference>
<dbReference type="Pfam" id="PF00091">
    <property type="entry name" value="Tubulin"/>
    <property type="match status" value="1"/>
</dbReference>
<comment type="subunit">
    <text evidence="13">Dimer of alpha and beta chains. A typical microtubule is a hollow water-filled tube with an outer diameter of 25 nm and an inner diameter of 15 nM. Alpha-beta heterodimers associate head-to-tail to form protofilaments running lengthwise along the microtubule wall with the beta-tubulin subunit facing the microtubule plus end conferring a structural polarity. Microtubules usually have 13 protofilaments but different protofilament numbers can be found in some organisms and specialized cells.</text>
</comment>
<dbReference type="Gene3D" id="3.40.50.1440">
    <property type="entry name" value="Tubulin/FtsZ, GTPase domain"/>
    <property type="match status" value="1"/>
</dbReference>
<dbReference type="GO" id="GO:0007017">
    <property type="term" value="P:microtubule-based process"/>
    <property type="evidence" value="ECO:0007669"/>
    <property type="project" value="InterPro"/>
</dbReference>
<dbReference type="FunFam" id="1.10.287.600:FF:000005">
    <property type="entry name" value="Tubulin alpha chain"/>
    <property type="match status" value="1"/>
</dbReference>
<protein>
    <recommendedName>
        <fullName evidence="13">Tubulin alpha chain</fullName>
    </recommendedName>
</protein>
<evidence type="ECO:0000256" key="2">
    <source>
        <dbReference type="ARBA" id="ARBA00004245"/>
    </source>
</evidence>
<dbReference type="Proteomes" id="UP000813462">
    <property type="component" value="Unassembled WGS sequence"/>
</dbReference>
<feature type="domain" description="Tubulin/FtsZ GTPase" evidence="14">
    <location>
        <begin position="69"/>
        <end position="266"/>
    </location>
</feature>
<keyword evidence="6 13" id="KW-0547">Nucleotide-binding</keyword>
<evidence type="ECO:0000256" key="10">
    <source>
        <dbReference type="ARBA" id="ARBA00023212"/>
    </source>
</evidence>
<dbReference type="GO" id="GO:0005525">
    <property type="term" value="F:GTP binding"/>
    <property type="evidence" value="ECO:0007669"/>
    <property type="project" value="UniProtKB-UniRule"/>
</dbReference>
<dbReference type="GO" id="GO:0016787">
    <property type="term" value="F:hydrolase activity"/>
    <property type="evidence" value="ECO:0007669"/>
    <property type="project" value="UniProtKB-KW"/>
</dbReference>
<dbReference type="InterPro" id="IPR008280">
    <property type="entry name" value="Tub_FtsZ_C"/>
</dbReference>
<accession>A0A978VHR3</accession>
<comment type="similarity">
    <text evidence="3 13">Belongs to the tubulin family.</text>
</comment>